<reference evidence="2 3" key="1">
    <citation type="submission" date="2017-06" db="EMBL/GenBank/DDBJ databases">
        <title>Draft genome sequence of Fusobacterium nucleatum subsp. polymorphum KCOM 1271 (=ChDC F305).</title>
        <authorList>
            <person name="Kook J.-K."/>
            <person name="Park S.-N."/>
            <person name="Lim Y.K."/>
            <person name="Roh H."/>
        </authorList>
    </citation>
    <scope>NUCLEOTIDE SEQUENCE [LARGE SCALE GENOMIC DNA]</scope>
    <source>
        <strain evidence="3">KCOM 1271 (ChDC F305)</strain>
    </source>
</reference>
<evidence type="ECO:0000313" key="3">
    <source>
        <dbReference type="Proteomes" id="UP000224182"/>
    </source>
</evidence>
<evidence type="ECO:0000256" key="1">
    <source>
        <dbReference type="SAM" id="Coils"/>
    </source>
</evidence>
<protein>
    <submittedName>
        <fullName evidence="2">Uncharacterized protein</fullName>
    </submittedName>
</protein>
<gene>
    <name evidence="2" type="ORF">CBG54_06145</name>
</gene>
<accession>A0A2C6BR99</accession>
<proteinExistence type="predicted"/>
<comment type="caution">
    <text evidence="2">The sequence shown here is derived from an EMBL/GenBank/DDBJ whole genome shotgun (WGS) entry which is preliminary data.</text>
</comment>
<feature type="coiled-coil region" evidence="1">
    <location>
        <begin position="57"/>
        <end position="84"/>
    </location>
</feature>
<organism evidence="2 3">
    <name type="scientific">Fusobacterium nucleatum subsp. polymorphum</name>
    <name type="common">Fusobacterium polymorphum</name>
    <dbReference type="NCBI Taxonomy" id="76857"/>
    <lineage>
        <taxon>Bacteria</taxon>
        <taxon>Fusobacteriati</taxon>
        <taxon>Fusobacteriota</taxon>
        <taxon>Fusobacteriia</taxon>
        <taxon>Fusobacteriales</taxon>
        <taxon>Fusobacteriaceae</taxon>
        <taxon>Fusobacterium</taxon>
    </lineage>
</organism>
<evidence type="ECO:0000313" key="2">
    <source>
        <dbReference type="EMBL" id="PHI06644.1"/>
    </source>
</evidence>
<dbReference type="Proteomes" id="UP000224182">
    <property type="component" value="Unassembled WGS sequence"/>
</dbReference>
<sequence>MDIKINKIKIQEYMEENINKTFDNFNDFKIFIENLETAGICKIEINEYELILTLQTENELKNNLLRNNEMIDRLESEIKKISEELKVSPDFILDELGNRM</sequence>
<keyword evidence="1" id="KW-0175">Coiled coil</keyword>
<dbReference type="RefSeq" id="WP_098974417.1">
    <property type="nucleotide sequence ID" value="NZ_CP077115.1"/>
</dbReference>
<dbReference type="AlphaFoldDB" id="A0A2C6BR99"/>
<dbReference type="EMBL" id="NIRN01000001">
    <property type="protein sequence ID" value="PHI06644.1"/>
    <property type="molecule type" value="Genomic_DNA"/>
</dbReference>
<name>A0A2C6BR99_FUSNP</name>